<evidence type="ECO:0000313" key="3">
    <source>
        <dbReference type="Proteomes" id="UP000198956"/>
    </source>
</evidence>
<feature type="binding site" evidence="1">
    <location>
        <position position="149"/>
    </location>
    <ligand>
        <name>a divalent metal cation</name>
        <dbReference type="ChEBI" id="CHEBI:60240"/>
        <label>2</label>
    </ligand>
</feature>
<dbReference type="Gene3D" id="3.20.20.140">
    <property type="entry name" value="Metal-dependent hydrolases"/>
    <property type="match status" value="1"/>
</dbReference>
<dbReference type="PANTHER" id="PTHR46124:SF2">
    <property type="entry name" value="D-AMINOACYL-TRNA DEACYLASE"/>
    <property type="match status" value="1"/>
</dbReference>
<feature type="binding site" evidence="1">
    <location>
        <position position="11"/>
    </location>
    <ligand>
        <name>a divalent metal cation</name>
        <dbReference type="ChEBI" id="CHEBI:60240"/>
        <label>1</label>
    </ligand>
</feature>
<dbReference type="GO" id="GO:0016788">
    <property type="term" value="F:hydrolase activity, acting on ester bonds"/>
    <property type="evidence" value="ECO:0007669"/>
    <property type="project" value="InterPro"/>
</dbReference>
<dbReference type="PIRSF" id="PIRSF005902">
    <property type="entry name" value="DNase_TatD"/>
    <property type="match status" value="1"/>
</dbReference>
<gene>
    <name evidence="2" type="ORF">SAMN04489735_101657</name>
</gene>
<feature type="binding site" evidence="1">
    <location>
        <position position="9"/>
    </location>
    <ligand>
        <name>a divalent metal cation</name>
        <dbReference type="ChEBI" id="CHEBI:60240"/>
        <label>1</label>
    </ligand>
</feature>
<sequence length="244" mass="29017">MKKFYFDVHMHLDLYKDTKNIINHILQYKSYTIAVTNLPYLYDRAMKKYGEHKYIRFALGLHPELIEQYPEQIPLFFDRLENCRYIGEIGLDFSKTTSRSKLLQTDTFEKIIRACNKYGNKILSIHSRKAEKEVIDIIGAEFNGKIILHWYSGNMSELNRAIKNNYYFSINGDMLTTKKGRDIVNKIPLDRILIESDAPFTKDTRNTYSIMYIENIVSELSYIKKLEKNEMFHILKRNFIRLLK</sequence>
<dbReference type="InterPro" id="IPR049677">
    <property type="entry name" value="QatD"/>
</dbReference>
<dbReference type="PANTHER" id="PTHR46124">
    <property type="entry name" value="D-AMINOACYL-TRNA DEACYLASE"/>
    <property type="match status" value="1"/>
</dbReference>
<feature type="binding site" evidence="1">
    <location>
        <position position="88"/>
    </location>
    <ligand>
        <name>a divalent metal cation</name>
        <dbReference type="ChEBI" id="CHEBI:60240"/>
        <label>1</label>
    </ligand>
</feature>
<dbReference type="NCBIfam" id="NF041926">
    <property type="entry name" value="QatD"/>
    <property type="match status" value="1"/>
</dbReference>
<keyword evidence="1" id="KW-0479">Metal-binding</keyword>
<dbReference type="SUPFAM" id="SSF51556">
    <property type="entry name" value="Metallo-dependent hydrolases"/>
    <property type="match status" value="1"/>
</dbReference>
<dbReference type="InterPro" id="IPR001130">
    <property type="entry name" value="TatD-like"/>
</dbReference>
<dbReference type="GO" id="GO:0046872">
    <property type="term" value="F:metal ion binding"/>
    <property type="evidence" value="ECO:0007669"/>
    <property type="project" value="UniProtKB-KW"/>
</dbReference>
<evidence type="ECO:0000313" key="2">
    <source>
        <dbReference type="EMBL" id="SDH21575.1"/>
    </source>
</evidence>
<feature type="binding site" evidence="1">
    <location>
        <position position="126"/>
    </location>
    <ligand>
        <name>a divalent metal cation</name>
        <dbReference type="ChEBI" id="CHEBI:60240"/>
        <label>2</label>
    </ligand>
</feature>
<dbReference type="Proteomes" id="UP000198956">
    <property type="component" value="Unassembled WGS sequence"/>
</dbReference>
<dbReference type="Pfam" id="PF01026">
    <property type="entry name" value="TatD_DNase"/>
    <property type="match status" value="1"/>
</dbReference>
<dbReference type="RefSeq" id="WP_061565251.1">
    <property type="nucleotide sequence ID" value="NZ_FNDE01000016.1"/>
</dbReference>
<feature type="binding site" evidence="1">
    <location>
        <position position="197"/>
    </location>
    <ligand>
        <name>a divalent metal cation</name>
        <dbReference type="ChEBI" id="CHEBI:60240"/>
        <label>1</label>
    </ligand>
</feature>
<accession>A0A1G8AKN3</accession>
<name>A0A1G8AKN3_ANETH</name>
<dbReference type="EMBL" id="FNDE01000016">
    <property type="protein sequence ID" value="SDH21575.1"/>
    <property type="molecule type" value="Genomic_DNA"/>
</dbReference>
<evidence type="ECO:0000256" key="1">
    <source>
        <dbReference type="PIRSR" id="PIRSR005902-1"/>
    </source>
</evidence>
<dbReference type="AlphaFoldDB" id="A0A1G8AKN3"/>
<reference evidence="2 3" key="1">
    <citation type="submission" date="2016-10" db="EMBL/GenBank/DDBJ databases">
        <authorList>
            <person name="de Groot N.N."/>
        </authorList>
    </citation>
    <scope>NUCLEOTIDE SEQUENCE [LARGE SCALE GENOMIC DNA]</scope>
    <source>
        <strain evidence="2 3">L 420-91</strain>
    </source>
</reference>
<dbReference type="CDD" id="cd01310">
    <property type="entry name" value="TatD_DNAse"/>
    <property type="match status" value="1"/>
</dbReference>
<protein>
    <submittedName>
        <fullName evidence="2">TatD DNase family protein</fullName>
    </submittedName>
</protein>
<proteinExistence type="predicted"/>
<organism evidence="2 3">
    <name type="scientific">Aneurinibacillus thermoaerophilus</name>
    <dbReference type="NCBI Taxonomy" id="143495"/>
    <lineage>
        <taxon>Bacteria</taxon>
        <taxon>Bacillati</taxon>
        <taxon>Bacillota</taxon>
        <taxon>Bacilli</taxon>
        <taxon>Bacillales</taxon>
        <taxon>Paenibacillaceae</taxon>
        <taxon>Aneurinibacillus group</taxon>
        <taxon>Aneurinibacillus</taxon>
    </lineage>
</organism>
<dbReference type="InterPro" id="IPR032466">
    <property type="entry name" value="Metal_Hydrolase"/>
</dbReference>